<dbReference type="InterPro" id="IPR008861">
    <property type="entry name" value="GpX-like"/>
</dbReference>
<evidence type="ECO:0000313" key="1">
    <source>
        <dbReference type="EMBL" id="MBP0438394.1"/>
    </source>
</evidence>
<name>A0A8J7UGP2_9HYPH</name>
<sequence length="75" mass="7896">MPKEITVRGEPILLDQLLYAEYGAVLARDLLPAALDLNPGLAAMGPVIPMGTVVTLPDRPAQTSTALRPVVSLFG</sequence>
<protein>
    <submittedName>
        <fullName evidence="1">Tail protein X</fullName>
    </submittedName>
</protein>
<accession>A0A8J7UGP2</accession>
<dbReference type="AlphaFoldDB" id="A0A8J7UGP2"/>
<proteinExistence type="predicted"/>
<reference evidence="1" key="1">
    <citation type="submission" date="2021-03" db="EMBL/GenBank/DDBJ databases">
        <title>Genome sequencing and assembly of Tianweitania sediminis.</title>
        <authorList>
            <person name="Chhetri G."/>
        </authorList>
    </citation>
    <scope>NUCLEOTIDE SEQUENCE</scope>
    <source>
        <strain evidence="1">Z8</strain>
    </source>
</reference>
<dbReference type="EMBL" id="JAGIYY010000002">
    <property type="protein sequence ID" value="MBP0438394.1"/>
    <property type="molecule type" value="Genomic_DNA"/>
</dbReference>
<dbReference type="Proteomes" id="UP000666240">
    <property type="component" value="Unassembled WGS sequence"/>
</dbReference>
<evidence type="ECO:0000313" key="2">
    <source>
        <dbReference type="Proteomes" id="UP000666240"/>
    </source>
</evidence>
<dbReference type="RefSeq" id="WP_209334440.1">
    <property type="nucleotide sequence ID" value="NZ_JAGIYY010000002.1"/>
</dbReference>
<keyword evidence="2" id="KW-1185">Reference proteome</keyword>
<comment type="caution">
    <text evidence="1">The sequence shown here is derived from an EMBL/GenBank/DDBJ whole genome shotgun (WGS) entry which is preliminary data.</text>
</comment>
<dbReference type="Pfam" id="PF05489">
    <property type="entry name" value="Phage_tail_X"/>
    <property type="match status" value="1"/>
</dbReference>
<organism evidence="1 2">
    <name type="scientific">Tianweitania sediminis</name>
    <dbReference type="NCBI Taxonomy" id="1502156"/>
    <lineage>
        <taxon>Bacteria</taxon>
        <taxon>Pseudomonadati</taxon>
        <taxon>Pseudomonadota</taxon>
        <taxon>Alphaproteobacteria</taxon>
        <taxon>Hyphomicrobiales</taxon>
        <taxon>Phyllobacteriaceae</taxon>
        <taxon>Tianweitania</taxon>
    </lineage>
</organism>
<gene>
    <name evidence="1" type="ORF">J5Y06_07010</name>
</gene>